<sequence>MPIDWRSTTDRCARTRCDARHALDGLRARARRRDVLSPDTRILRWDNDSVDSTPE</sequence>
<dbReference type="Proteomes" id="UP000004535">
    <property type="component" value="Unassembled WGS sequence"/>
</dbReference>
<organism evidence="1 2">
    <name type="scientific">Burkholderia multivorans CGD2</name>
    <dbReference type="NCBI Taxonomy" id="513052"/>
    <lineage>
        <taxon>Bacteria</taxon>
        <taxon>Pseudomonadati</taxon>
        <taxon>Pseudomonadota</taxon>
        <taxon>Betaproteobacteria</taxon>
        <taxon>Burkholderiales</taxon>
        <taxon>Burkholderiaceae</taxon>
        <taxon>Burkholderia</taxon>
        <taxon>Burkholderia cepacia complex</taxon>
    </lineage>
</organism>
<dbReference type="AlphaFoldDB" id="B9BLJ8"/>
<reference evidence="1 2" key="1">
    <citation type="journal article" date="2012" name="J. Bacteriol.">
        <title>Draft Genome Sequence Determination for Cystic Fibrosis and Chronic Granulomatous Disease Burkholderia multivorans Isolates.</title>
        <authorList>
            <person name="Varga J.J."/>
            <person name="Losada L."/>
            <person name="Zelazny A.M."/>
            <person name="Brinkac L."/>
            <person name="Harkins D."/>
            <person name="Radune D."/>
            <person name="Hostetler J."/>
            <person name="Sampaio E.P."/>
            <person name="Ronning C.M."/>
            <person name="Nierman W.C."/>
            <person name="Greenberg D.E."/>
            <person name="Holland S.M."/>
            <person name="Goldberg J.B."/>
        </authorList>
    </citation>
    <scope>NUCLEOTIDE SEQUENCE [LARGE SCALE GENOMIC DNA]</scope>
    <source>
        <strain evidence="1 2">CGD2</strain>
    </source>
</reference>
<protein>
    <submittedName>
        <fullName evidence="1">Uncharacterized protein</fullName>
    </submittedName>
</protein>
<evidence type="ECO:0000313" key="2">
    <source>
        <dbReference type="Proteomes" id="UP000004535"/>
    </source>
</evidence>
<proteinExistence type="predicted"/>
<name>B9BLJ8_9BURK</name>
<evidence type="ECO:0000313" key="1">
    <source>
        <dbReference type="EMBL" id="EEE08815.1"/>
    </source>
</evidence>
<comment type="caution">
    <text evidence="1">The sequence shown here is derived from an EMBL/GenBank/DDBJ whole genome shotgun (WGS) entry which is preliminary data.</text>
</comment>
<dbReference type="EMBL" id="ACFC01000002">
    <property type="protein sequence ID" value="EEE08815.1"/>
    <property type="molecule type" value="Genomic_DNA"/>
</dbReference>
<accession>B9BLJ8</accession>
<gene>
    <name evidence="1" type="ORF">BURMUCGD2_5956</name>
</gene>